<evidence type="ECO:0000313" key="12">
    <source>
        <dbReference type="EMBL" id="KOO23406.1"/>
    </source>
</evidence>
<evidence type="ECO:0000256" key="3">
    <source>
        <dbReference type="ARBA" id="ARBA00022664"/>
    </source>
</evidence>
<sequence>MAAMEHERNQEATCYVGDLDTKVSEALLWELCLQAGPVVSVHIPKDKLTQQHMGFGFVEFKADVDAEYAIKVLNMIKLFGKPIRVNAAAKERDTVDVGANIFVGNLDPEVDEKLLYDTFSAFGLIVTTPKIMRDPDTGASRGFGFVSFETFEASDTAIEAMNGQFLCNQPISVTYAIKKDSKGERHGSAAERLLAANNPNRTSLRPNLFFAA</sequence>
<dbReference type="GO" id="GO:0071011">
    <property type="term" value="C:precatalytic spliceosome"/>
    <property type="evidence" value="ECO:0007669"/>
    <property type="project" value="TreeGrafter"/>
</dbReference>
<dbReference type="AlphaFoldDB" id="A0A0M0JA10"/>
<dbReference type="Proteomes" id="UP000037460">
    <property type="component" value="Unassembled WGS sequence"/>
</dbReference>
<keyword evidence="3" id="KW-0507">mRNA processing</keyword>
<organism evidence="12 13">
    <name type="scientific">Chrysochromulina tobinii</name>
    <dbReference type="NCBI Taxonomy" id="1460289"/>
    <lineage>
        <taxon>Eukaryota</taxon>
        <taxon>Haptista</taxon>
        <taxon>Haptophyta</taxon>
        <taxon>Prymnesiophyceae</taxon>
        <taxon>Prymnesiales</taxon>
        <taxon>Chrysochromulinaceae</taxon>
        <taxon>Chrysochromulina</taxon>
    </lineage>
</organism>
<dbReference type="SUPFAM" id="SSF54928">
    <property type="entry name" value="RNA-binding domain, RBD"/>
    <property type="match status" value="1"/>
</dbReference>
<dbReference type="EMBL" id="JWZX01003195">
    <property type="protein sequence ID" value="KOO23406.1"/>
    <property type="molecule type" value="Genomic_DNA"/>
</dbReference>
<dbReference type="GO" id="GO:0008380">
    <property type="term" value="P:RNA splicing"/>
    <property type="evidence" value="ECO:0007669"/>
    <property type="project" value="UniProtKB-KW"/>
</dbReference>
<evidence type="ECO:0000256" key="9">
    <source>
        <dbReference type="ARBA" id="ARBA00070533"/>
    </source>
</evidence>
<feature type="domain" description="RRM" evidence="11">
    <location>
        <begin position="12"/>
        <end position="90"/>
    </location>
</feature>
<evidence type="ECO:0000313" key="13">
    <source>
        <dbReference type="Proteomes" id="UP000037460"/>
    </source>
</evidence>
<dbReference type="InterPro" id="IPR052084">
    <property type="entry name" value="SF3B4_spliceosome_assoc"/>
</dbReference>
<comment type="caution">
    <text evidence="12">The sequence shown here is derived from an EMBL/GenBank/DDBJ whole genome shotgun (WGS) entry which is preliminary data.</text>
</comment>
<dbReference type="InterPro" id="IPR034159">
    <property type="entry name" value="SF3B4_RRM2"/>
</dbReference>
<name>A0A0M0JA10_9EUKA</name>
<dbReference type="InterPro" id="IPR035979">
    <property type="entry name" value="RBD_domain_sf"/>
</dbReference>
<dbReference type="GO" id="GO:0048026">
    <property type="term" value="P:positive regulation of mRNA splicing, via spliceosome"/>
    <property type="evidence" value="ECO:0007669"/>
    <property type="project" value="TreeGrafter"/>
</dbReference>
<comment type="subcellular location">
    <subcellularLocation>
        <location evidence="1">Nucleus</location>
    </subcellularLocation>
</comment>
<dbReference type="Pfam" id="PF00076">
    <property type="entry name" value="RRM_1"/>
    <property type="match status" value="2"/>
</dbReference>
<accession>A0A0M0JA10</accession>
<keyword evidence="13" id="KW-1185">Reference proteome</keyword>
<keyword evidence="5" id="KW-0677">Repeat</keyword>
<dbReference type="FunFam" id="3.30.70.330:FF:000059">
    <property type="entry name" value="splicing factor 3B subunit 4"/>
    <property type="match status" value="1"/>
</dbReference>
<feature type="domain" description="RRM" evidence="11">
    <location>
        <begin position="99"/>
        <end position="178"/>
    </location>
</feature>
<dbReference type="PROSITE" id="PS50102">
    <property type="entry name" value="RRM"/>
    <property type="match status" value="2"/>
</dbReference>
<dbReference type="GO" id="GO:0005730">
    <property type="term" value="C:nucleolus"/>
    <property type="evidence" value="ECO:0007669"/>
    <property type="project" value="TreeGrafter"/>
</dbReference>
<evidence type="ECO:0000256" key="10">
    <source>
        <dbReference type="PROSITE-ProRule" id="PRU00176"/>
    </source>
</evidence>
<keyword evidence="4" id="KW-0747">Spliceosome</keyword>
<dbReference type="GO" id="GO:0003723">
    <property type="term" value="F:RNA binding"/>
    <property type="evidence" value="ECO:0007669"/>
    <property type="project" value="UniProtKB-UniRule"/>
</dbReference>
<keyword evidence="6 10" id="KW-0694">RNA-binding</keyword>
<gene>
    <name evidence="12" type="ORF">Ctob_005209</name>
</gene>
<proteinExistence type="inferred from homology"/>
<dbReference type="OrthoDB" id="10259687at2759"/>
<dbReference type="Gene3D" id="3.30.70.330">
    <property type="match status" value="2"/>
</dbReference>
<dbReference type="SMART" id="SM00360">
    <property type="entry name" value="RRM"/>
    <property type="match status" value="2"/>
</dbReference>
<dbReference type="CDD" id="cd12334">
    <property type="entry name" value="RRM1_SF3B4"/>
    <property type="match status" value="1"/>
</dbReference>
<evidence type="ECO:0000256" key="8">
    <source>
        <dbReference type="ARBA" id="ARBA00023242"/>
    </source>
</evidence>
<evidence type="ECO:0000256" key="4">
    <source>
        <dbReference type="ARBA" id="ARBA00022728"/>
    </source>
</evidence>
<protein>
    <recommendedName>
        <fullName evidence="9">Splicing factor 3B subunit 4</fullName>
    </recommendedName>
</protein>
<keyword evidence="8" id="KW-0539">Nucleus</keyword>
<keyword evidence="7" id="KW-0508">mRNA splicing</keyword>
<dbReference type="InterPro" id="IPR000504">
    <property type="entry name" value="RRM_dom"/>
</dbReference>
<dbReference type="CDD" id="cd12335">
    <property type="entry name" value="RRM2_SF3B4"/>
    <property type="match status" value="1"/>
</dbReference>
<dbReference type="InterPro" id="IPR012677">
    <property type="entry name" value="Nucleotide-bd_a/b_plait_sf"/>
</dbReference>
<comment type="similarity">
    <text evidence="2">Belongs to the SF3B4 family.</text>
</comment>
<dbReference type="FunFam" id="3.30.70.330:FF:000505">
    <property type="entry name" value="Splicing factor 3B subunit 4"/>
    <property type="match status" value="1"/>
</dbReference>
<dbReference type="GO" id="GO:0006397">
    <property type="term" value="P:mRNA processing"/>
    <property type="evidence" value="ECO:0007669"/>
    <property type="project" value="UniProtKB-KW"/>
</dbReference>
<evidence type="ECO:0000256" key="1">
    <source>
        <dbReference type="ARBA" id="ARBA00004123"/>
    </source>
</evidence>
<evidence type="ECO:0000256" key="6">
    <source>
        <dbReference type="ARBA" id="ARBA00022884"/>
    </source>
</evidence>
<evidence type="ECO:0000259" key="11">
    <source>
        <dbReference type="PROSITE" id="PS50102"/>
    </source>
</evidence>
<evidence type="ECO:0000256" key="2">
    <source>
        <dbReference type="ARBA" id="ARBA00008363"/>
    </source>
</evidence>
<evidence type="ECO:0000256" key="5">
    <source>
        <dbReference type="ARBA" id="ARBA00022737"/>
    </source>
</evidence>
<reference evidence="13" key="1">
    <citation type="journal article" date="2015" name="PLoS Genet.">
        <title>Genome Sequence and Transcriptome Analyses of Chrysochromulina tobin: Metabolic Tools for Enhanced Algal Fitness in the Prominent Order Prymnesiales (Haptophyceae).</title>
        <authorList>
            <person name="Hovde B.T."/>
            <person name="Deodato C.R."/>
            <person name="Hunsperger H.M."/>
            <person name="Ryken S.A."/>
            <person name="Yost W."/>
            <person name="Jha R.K."/>
            <person name="Patterson J."/>
            <person name="Monnat R.J. Jr."/>
            <person name="Barlow S.B."/>
            <person name="Starkenburg S.R."/>
            <person name="Cattolico R.A."/>
        </authorList>
    </citation>
    <scope>NUCLEOTIDE SEQUENCE</scope>
    <source>
        <strain evidence="13">CCMP291</strain>
    </source>
</reference>
<dbReference type="GO" id="GO:0005686">
    <property type="term" value="C:U2 snRNP"/>
    <property type="evidence" value="ECO:0007669"/>
    <property type="project" value="TreeGrafter"/>
</dbReference>
<evidence type="ECO:0000256" key="7">
    <source>
        <dbReference type="ARBA" id="ARBA00023187"/>
    </source>
</evidence>
<dbReference type="PANTHER" id="PTHR48030:SF3">
    <property type="entry name" value="SPLICING FACTOR 3B SUBUNIT 4"/>
    <property type="match status" value="1"/>
</dbReference>
<feature type="non-terminal residue" evidence="12">
    <location>
        <position position="212"/>
    </location>
</feature>
<dbReference type="InterPro" id="IPR034158">
    <property type="entry name" value="SF3B4_RRM1"/>
</dbReference>
<dbReference type="PANTHER" id="PTHR48030">
    <property type="entry name" value="SPLICING FACTOR 3B SUBUNIT 4"/>
    <property type="match status" value="1"/>
</dbReference>